<accession>A0AAD2GRQ4</accession>
<organism evidence="2 3">
    <name type="scientific">Mycena citricolor</name>
    <dbReference type="NCBI Taxonomy" id="2018698"/>
    <lineage>
        <taxon>Eukaryota</taxon>
        <taxon>Fungi</taxon>
        <taxon>Dikarya</taxon>
        <taxon>Basidiomycota</taxon>
        <taxon>Agaricomycotina</taxon>
        <taxon>Agaricomycetes</taxon>
        <taxon>Agaricomycetidae</taxon>
        <taxon>Agaricales</taxon>
        <taxon>Marasmiineae</taxon>
        <taxon>Mycenaceae</taxon>
        <taxon>Mycena</taxon>
    </lineage>
</organism>
<proteinExistence type="predicted"/>
<name>A0AAD2GRQ4_9AGAR</name>
<keyword evidence="3" id="KW-1185">Reference proteome</keyword>
<gene>
    <name evidence="2" type="ORF">MYCIT1_LOCUS996</name>
</gene>
<comment type="caution">
    <text evidence="2">The sequence shown here is derived from an EMBL/GenBank/DDBJ whole genome shotgun (WGS) entry which is preliminary data.</text>
</comment>
<sequence length="422" mass="45723">MAKKHDALASPSPPPATSLNDKEDDIVELSGPPEPTGDQAIWNDAEIKELLEQLVEHKSSAGQGGNFTKDTFNTIARQVDKHRTAGAQKTGAMCTTKYCTLPDTHKTINRIRKWSSGMHFDNMKGANIDATTKPVWDTLEKKYPAVGPFRNAGWAWLSWMDQLNTKATSGSHVRYQGTSKFAAGVNKKPEVEQKTATKIKKKTVMKTERLGSPAWIIENRGSLPEDDTVVTAPASREASPAPTQSSALSAAVAAVTATPVATQHKRASSGLTPSTEPLKCSRGSEGSRALAALAETSHKFVDIFGDVRDVLAAPQGSSVQLSPQRRMNAMERTQKLETHLSNNDLAILIDILGEANKADTYNMLQNNGLCISWVNKQLREHSAKHASGNVDLFSGHLFNGNTRTFGGNNSFGCGFNRQNMGL</sequence>
<evidence type="ECO:0000313" key="2">
    <source>
        <dbReference type="EMBL" id="CAK5262357.1"/>
    </source>
</evidence>
<reference evidence="2" key="1">
    <citation type="submission" date="2023-11" db="EMBL/GenBank/DDBJ databases">
        <authorList>
            <person name="De Vega J J."/>
            <person name="De Vega J J."/>
        </authorList>
    </citation>
    <scope>NUCLEOTIDE SEQUENCE</scope>
</reference>
<dbReference type="Proteomes" id="UP001295794">
    <property type="component" value="Unassembled WGS sequence"/>
</dbReference>
<protein>
    <recommendedName>
        <fullName evidence="4">Myb/SANT-like domain-containing protein</fullName>
    </recommendedName>
</protein>
<evidence type="ECO:0008006" key="4">
    <source>
        <dbReference type="Google" id="ProtNLM"/>
    </source>
</evidence>
<evidence type="ECO:0000256" key="1">
    <source>
        <dbReference type="SAM" id="MobiDB-lite"/>
    </source>
</evidence>
<dbReference type="EMBL" id="CAVNYO010000014">
    <property type="protein sequence ID" value="CAK5262357.1"/>
    <property type="molecule type" value="Genomic_DNA"/>
</dbReference>
<evidence type="ECO:0000313" key="3">
    <source>
        <dbReference type="Proteomes" id="UP001295794"/>
    </source>
</evidence>
<feature type="region of interest" description="Disordered" evidence="1">
    <location>
        <begin position="1"/>
        <end position="39"/>
    </location>
</feature>
<dbReference type="AlphaFoldDB" id="A0AAD2GRQ4"/>